<dbReference type="Proteomes" id="UP001214250">
    <property type="component" value="Chromosome 1"/>
</dbReference>
<dbReference type="InterPro" id="IPR050738">
    <property type="entry name" value="Sulfatase"/>
</dbReference>
<dbReference type="Pfam" id="PF00884">
    <property type="entry name" value="Sulfatase"/>
    <property type="match status" value="1"/>
</dbReference>
<sequence>MRFLSLLLLFSLCVTASEKPNIVIILADDVGFEEYGIYGVQKGASNTPNIDRLGLEGVTFQTCWAQSICGASRALLYSGNYAIHNGRYDNKLNYIPGDDLKENNLPQFTKILHDGGYSVGFAGKWHNTLAGKMGLENDKLGIDEYIHWGKAETLEEISGATLTPDENWEIAAISKDQITSRFWKPHLVENGKLLNTTMNDYGPDMFTDFICDFMEDKVKKEQTFLAIYAMVLAHSSHTVTPYEVAGGAKPSNFHYRKGTEQGTKMFKSQVRYMDKLTGKILKKIKDLGIDDNTIIICGSDNGTTSSSKSRGVEYGVHVPFIVAGAGIEKRGMVSQLTDFSDLLPTIVDFAGLAIPEDKSVDGISIKAFLTGASEKTKPVIYAFPGVATLVRTEEFMLEAVSPLYDHPLGRFYKTHGSFDGRAYENITHNPECLVQRKEFEGLLTAFPNPMPKSFDDPQWKSYKGLDKAYKHFNSKGQRKNHLALPQAYKFYDPSF</sequence>
<evidence type="ECO:0000256" key="1">
    <source>
        <dbReference type="ARBA" id="ARBA00008779"/>
    </source>
</evidence>
<evidence type="ECO:0000313" key="6">
    <source>
        <dbReference type="Proteomes" id="UP001214250"/>
    </source>
</evidence>
<evidence type="ECO:0000256" key="3">
    <source>
        <dbReference type="SAM" id="SignalP"/>
    </source>
</evidence>
<dbReference type="PANTHER" id="PTHR42693:SF53">
    <property type="entry name" value="ENDO-4-O-SULFATASE"/>
    <property type="match status" value="1"/>
</dbReference>
<name>A0ABY7VS01_9BACT</name>
<organism evidence="5 6">
    <name type="scientific">Lentisphaera profundi</name>
    <dbReference type="NCBI Taxonomy" id="1658616"/>
    <lineage>
        <taxon>Bacteria</taxon>
        <taxon>Pseudomonadati</taxon>
        <taxon>Lentisphaerota</taxon>
        <taxon>Lentisphaeria</taxon>
        <taxon>Lentisphaerales</taxon>
        <taxon>Lentisphaeraceae</taxon>
        <taxon>Lentisphaera</taxon>
    </lineage>
</organism>
<gene>
    <name evidence="5" type="ORF">PQO03_00855</name>
</gene>
<evidence type="ECO:0000313" key="5">
    <source>
        <dbReference type="EMBL" id="WDE96514.1"/>
    </source>
</evidence>
<evidence type="ECO:0000259" key="4">
    <source>
        <dbReference type="Pfam" id="PF00884"/>
    </source>
</evidence>
<feature type="chain" id="PRO_5047313063" evidence="3">
    <location>
        <begin position="17"/>
        <end position="495"/>
    </location>
</feature>
<dbReference type="EMBL" id="CP117811">
    <property type="protein sequence ID" value="WDE96514.1"/>
    <property type="molecule type" value="Genomic_DNA"/>
</dbReference>
<dbReference type="PANTHER" id="PTHR42693">
    <property type="entry name" value="ARYLSULFATASE FAMILY MEMBER"/>
    <property type="match status" value="1"/>
</dbReference>
<reference evidence="5 6" key="1">
    <citation type="submission" date="2023-02" db="EMBL/GenBank/DDBJ databases">
        <title>Genome sequence of Lentisphaera profundi SAORIC-696.</title>
        <authorList>
            <person name="Kim e."/>
            <person name="Cho J.-C."/>
            <person name="Choi A."/>
            <person name="Kang I."/>
        </authorList>
    </citation>
    <scope>NUCLEOTIDE SEQUENCE [LARGE SCALE GENOMIC DNA]</scope>
    <source>
        <strain evidence="5 6">SAORIC-696</strain>
    </source>
</reference>
<keyword evidence="2" id="KW-0378">Hydrolase</keyword>
<dbReference type="SUPFAM" id="SSF53649">
    <property type="entry name" value="Alkaline phosphatase-like"/>
    <property type="match status" value="1"/>
</dbReference>
<evidence type="ECO:0000256" key="2">
    <source>
        <dbReference type="ARBA" id="ARBA00022801"/>
    </source>
</evidence>
<dbReference type="InterPro" id="IPR000917">
    <property type="entry name" value="Sulfatase_N"/>
</dbReference>
<dbReference type="Gene3D" id="3.40.720.10">
    <property type="entry name" value="Alkaline Phosphatase, subunit A"/>
    <property type="match status" value="1"/>
</dbReference>
<proteinExistence type="inferred from homology"/>
<keyword evidence="6" id="KW-1185">Reference proteome</keyword>
<feature type="domain" description="Sulfatase N-terminal" evidence="4">
    <location>
        <begin position="20"/>
        <end position="351"/>
    </location>
</feature>
<dbReference type="RefSeq" id="WP_274150579.1">
    <property type="nucleotide sequence ID" value="NZ_CP117811.1"/>
</dbReference>
<dbReference type="InterPro" id="IPR017850">
    <property type="entry name" value="Alkaline_phosphatase_core_sf"/>
</dbReference>
<feature type="signal peptide" evidence="3">
    <location>
        <begin position="1"/>
        <end position="16"/>
    </location>
</feature>
<keyword evidence="3" id="KW-0732">Signal</keyword>
<protein>
    <submittedName>
        <fullName evidence="5">Sulfatase-like hydrolase/transferase</fullName>
    </submittedName>
</protein>
<accession>A0ABY7VS01</accession>
<comment type="similarity">
    <text evidence="1">Belongs to the sulfatase family.</text>
</comment>